<dbReference type="EMBL" id="LJGW01000110">
    <property type="protein sequence ID" value="OEV12931.1"/>
    <property type="molecule type" value="Genomic_DNA"/>
</dbReference>
<protein>
    <submittedName>
        <fullName evidence="2">CoxE</fullName>
    </submittedName>
</protein>
<name>A0A1E7LA05_9ACTN</name>
<feature type="region of interest" description="Disordered" evidence="1">
    <location>
        <begin position="94"/>
        <end position="163"/>
    </location>
</feature>
<reference evidence="2 3" key="1">
    <citation type="journal article" date="2016" name="Front. Microbiol.">
        <title>Comparative Genomics Analysis of Streptomyces Species Reveals Their Adaptation to the Marine Environment and Their Diversity at the Genomic Level.</title>
        <authorList>
            <person name="Tian X."/>
            <person name="Zhang Z."/>
            <person name="Yang T."/>
            <person name="Chen M."/>
            <person name="Li J."/>
            <person name="Chen F."/>
            <person name="Yang J."/>
            <person name="Li W."/>
            <person name="Zhang B."/>
            <person name="Zhang Z."/>
            <person name="Wu J."/>
            <person name="Zhang C."/>
            <person name="Long L."/>
            <person name="Xiao J."/>
        </authorList>
    </citation>
    <scope>NUCLEOTIDE SEQUENCE [LARGE SCALE GENOMIC DNA]</scope>
    <source>
        <strain evidence="2 3">SCSIO 10429</strain>
    </source>
</reference>
<evidence type="ECO:0000256" key="1">
    <source>
        <dbReference type="SAM" id="MobiDB-lite"/>
    </source>
</evidence>
<dbReference type="Gene3D" id="3.40.50.410">
    <property type="entry name" value="von Willebrand factor, type A domain"/>
    <property type="match status" value="1"/>
</dbReference>
<dbReference type="RefSeq" id="WP_070015565.1">
    <property type="nucleotide sequence ID" value="NZ_LJGW01000110.1"/>
</dbReference>
<dbReference type="InterPro" id="IPR008912">
    <property type="entry name" value="Uncharacterised_CoxE"/>
</dbReference>
<dbReference type="Pfam" id="PF05762">
    <property type="entry name" value="VWA_CoxE"/>
    <property type="match status" value="1"/>
</dbReference>
<sequence>MSSDPAVAPLLRHVDRAAFAVALSARLRAGGVPVDLTSTEVFVGALAASPPLTRTALYWSARISLVRAHSELALFDRVFAAVFDDAVLEMDPNARRDSLGGTPHADDSGDSPPAVPPESPSAAGPLPWVTRPQAVAGSRDADGSFAVPERLPSGTDAPVDTPFEQLSPEETALLGRWLESAVRDWPLRRSRRFTSRAPGRRIAFRATVARSRRTGWEPMELVRSGPARKPRRVVMVCDVSKSMQAQATAYLHLMRALARTAHAEVFAFGTSLTRLTGALSHRSAQTAVEEATAKVTDRFGGTRIAASLRTLLTSHHGDRLRGAVVIIGSDGWDSDPPEELSAVMAWLNRRAYKVIWMNPRASAPGFEPRVAAMAAALPHCDLLLPADTFGSLAAVVAEISRSAAPAAAGPRPRRHAAAGR</sequence>
<evidence type="ECO:0000313" key="3">
    <source>
        <dbReference type="Proteomes" id="UP000176005"/>
    </source>
</evidence>
<dbReference type="InterPro" id="IPR011195">
    <property type="entry name" value="UCP010256"/>
</dbReference>
<dbReference type="PATRIC" id="fig|518642.10.peg.7353"/>
<dbReference type="SUPFAM" id="SSF53300">
    <property type="entry name" value="vWA-like"/>
    <property type="match status" value="1"/>
</dbReference>
<keyword evidence="3" id="KW-1185">Reference proteome</keyword>
<proteinExistence type="predicted"/>
<dbReference type="CDD" id="cd00198">
    <property type="entry name" value="vWFA"/>
    <property type="match status" value="1"/>
</dbReference>
<accession>A0A1E7LA05</accession>
<gene>
    <name evidence="2" type="ORF">AN218_05990</name>
</gene>
<dbReference type="PANTHER" id="PTHR39338">
    <property type="entry name" value="BLL5662 PROTEIN-RELATED"/>
    <property type="match status" value="1"/>
</dbReference>
<organism evidence="2 3">
    <name type="scientific">Streptomyces nanshensis</name>
    <dbReference type="NCBI Taxonomy" id="518642"/>
    <lineage>
        <taxon>Bacteria</taxon>
        <taxon>Bacillati</taxon>
        <taxon>Actinomycetota</taxon>
        <taxon>Actinomycetes</taxon>
        <taxon>Kitasatosporales</taxon>
        <taxon>Streptomycetaceae</taxon>
        <taxon>Streptomyces</taxon>
    </lineage>
</organism>
<dbReference type="InterPro" id="IPR036465">
    <property type="entry name" value="vWFA_dom_sf"/>
</dbReference>
<dbReference type="PANTHER" id="PTHR39338:SF6">
    <property type="entry name" value="BLL5662 PROTEIN"/>
    <property type="match status" value="1"/>
</dbReference>
<dbReference type="AlphaFoldDB" id="A0A1E7LA05"/>
<comment type="caution">
    <text evidence="2">The sequence shown here is derived from an EMBL/GenBank/DDBJ whole genome shotgun (WGS) entry which is preliminary data.</text>
</comment>
<dbReference type="Proteomes" id="UP000176005">
    <property type="component" value="Unassembled WGS sequence"/>
</dbReference>
<dbReference type="PIRSF" id="PIRSF010256">
    <property type="entry name" value="CoxE_vWa"/>
    <property type="match status" value="1"/>
</dbReference>
<evidence type="ECO:0000313" key="2">
    <source>
        <dbReference type="EMBL" id="OEV12931.1"/>
    </source>
</evidence>